<evidence type="ECO:0008006" key="4">
    <source>
        <dbReference type="Google" id="ProtNLM"/>
    </source>
</evidence>
<reference evidence="2" key="1">
    <citation type="submission" date="2020-06" db="EMBL/GenBank/DDBJ databases">
        <authorList>
            <person name="Onetto C."/>
        </authorList>
    </citation>
    <scope>NUCLEOTIDE SEQUENCE</scope>
</reference>
<dbReference type="OrthoDB" id="9984024at2759"/>
<evidence type="ECO:0000313" key="3">
    <source>
        <dbReference type="Proteomes" id="UP000745764"/>
    </source>
</evidence>
<feature type="signal peptide" evidence="1">
    <location>
        <begin position="1"/>
        <end position="20"/>
    </location>
</feature>
<dbReference type="Gene3D" id="1.50.10.20">
    <property type="match status" value="1"/>
</dbReference>
<feature type="chain" id="PRO_5040124549" description="Mannan endo-1,6-alpha-mannosidase" evidence="1">
    <location>
        <begin position="21"/>
        <end position="385"/>
    </location>
</feature>
<name>A0A9N8PVR4_9PEZI</name>
<dbReference type="InterPro" id="IPR005198">
    <property type="entry name" value="Glyco_hydro_76"/>
</dbReference>
<sequence>MLFNTLSSALLLAATTSALPAEVQPRATNQYLTDSHTAITELQTFYNSPRPGFWSAGWWNTANCLTLLADLRAKDSSSFLTSITDGPNGVFKHTLSSQGKDTTGALNWDDFFDDQLWWVVALIKTYDVTKDTSYLITANETFASVNLNNKPANNPCGGLANAYPHEQYLVKSSTIATVLYVEAAALLAVRYPSQSKYFVNLAKTQWSWLSKNILIDGIMQGDALTGSPPSCGNNHAFLTYIEGVALQALVALYHATNDASYLTTADTLATNLLSGKYGMMDTNKIAQEFCDADGSCNPDTAQFKGVMMRGLRTLRDAKPSAAGGAIQSFLTKNADSIWANSRQSGTNLLGEKWAGPFALGSSQALQLSSHSSATMTLVQAALASM</sequence>
<dbReference type="Pfam" id="PF03663">
    <property type="entry name" value="Glyco_hydro_76"/>
    <property type="match status" value="1"/>
</dbReference>
<dbReference type="AlphaFoldDB" id="A0A9N8PVR4"/>
<evidence type="ECO:0000313" key="2">
    <source>
        <dbReference type="EMBL" id="CAD0112434.1"/>
    </source>
</evidence>
<keyword evidence="3" id="KW-1185">Reference proteome</keyword>
<dbReference type="InterPro" id="IPR008928">
    <property type="entry name" value="6-hairpin_glycosidase_sf"/>
</dbReference>
<protein>
    <recommendedName>
        <fullName evidence="4">Mannan endo-1,6-alpha-mannosidase</fullName>
    </recommendedName>
</protein>
<proteinExistence type="predicted"/>
<keyword evidence="1" id="KW-0732">Signal</keyword>
<gene>
    <name evidence="2" type="ORF">AWRI4620_LOCUS6689</name>
</gene>
<dbReference type="Proteomes" id="UP000745764">
    <property type="component" value="Unassembled WGS sequence"/>
</dbReference>
<dbReference type="InterPro" id="IPR053169">
    <property type="entry name" value="MUG_Protein"/>
</dbReference>
<evidence type="ECO:0000256" key="1">
    <source>
        <dbReference type="SAM" id="SignalP"/>
    </source>
</evidence>
<dbReference type="PANTHER" id="PTHR47791:SF1">
    <property type="entry name" value="ENDO MANNANASE, GH76 FAMILY (EUROFUNG)"/>
    <property type="match status" value="1"/>
</dbReference>
<dbReference type="GO" id="GO:0005975">
    <property type="term" value="P:carbohydrate metabolic process"/>
    <property type="evidence" value="ECO:0007669"/>
    <property type="project" value="InterPro"/>
</dbReference>
<comment type="caution">
    <text evidence="2">The sequence shown here is derived from an EMBL/GenBank/DDBJ whole genome shotgun (WGS) entry which is preliminary data.</text>
</comment>
<dbReference type="SUPFAM" id="SSF48208">
    <property type="entry name" value="Six-hairpin glycosidases"/>
    <property type="match status" value="1"/>
</dbReference>
<organism evidence="2 3">
    <name type="scientific">Aureobasidium uvarum</name>
    <dbReference type="NCBI Taxonomy" id="2773716"/>
    <lineage>
        <taxon>Eukaryota</taxon>
        <taxon>Fungi</taxon>
        <taxon>Dikarya</taxon>
        <taxon>Ascomycota</taxon>
        <taxon>Pezizomycotina</taxon>
        <taxon>Dothideomycetes</taxon>
        <taxon>Dothideomycetidae</taxon>
        <taxon>Dothideales</taxon>
        <taxon>Saccotheciaceae</taxon>
        <taxon>Aureobasidium</taxon>
    </lineage>
</organism>
<dbReference type="PANTHER" id="PTHR47791">
    <property type="entry name" value="MEIOTICALLY UP-REGULATED GENE 191 PROTEIN"/>
    <property type="match status" value="1"/>
</dbReference>
<dbReference type="EMBL" id="CAINUL010000015">
    <property type="protein sequence ID" value="CAD0112434.1"/>
    <property type="molecule type" value="Genomic_DNA"/>
</dbReference>
<accession>A0A9N8PVR4</accession>